<comment type="catalytic activity">
    <reaction evidence="7">
        <text>ITP + H2O = IMP + diphosphate + H(+)</text>
        <dbReference type="Rhea" id="RHEA:29399"/>
        <dbReference type="ChEBI" id="CHEBI:15377"/>
        <dbReference type="ChEBI" id="CHEBI:15378"/>
        <dbReference type="ChEBI" id="CHEBI:33019"/>
        <dbReference type="ChEBI" id="CHEBI:58053"/>
        <dbReference type="ChEBI" id="CHEBI:61402"/>
        <dbReference type="EC" id="3.6.1.66"/>
    </reaction>
</comment>
<dbReference type="AlphaFoldDB" id="A0A7J4GSI5"/>
<comment type="similarity">
    <text evidence="1 7 8">Belongs to the HAM1 NTPase family.</text>
</comment>
<evidence type="ECO:0000256" key="2">
    <source>
        <dbReference type="ARBA" id="ARBA00022723"/>
    </source>
</evidence>
<dbReference type="InterPro" id="IPR029001">
    <property type="entry name" value="ITPase-like_fam"/>
</dbReference>
<proteinExistence type="inferred from homology"/>
<feature type="binding site" evidence="7">
    <location>
        <position position="229"/>
    </location>
    <ligand>
        <name>substrate</name>
    </ligand>
</feature>
<evidence type="ECO:0000313" key="9">
    <source>
        <dbReference type="EMBL" id="HIF37488.1"/>
    </source>
</evidence>
<dbReference type="NCBIfam" id="TIGR00042">
    <property type="entry name" value="RdgB/HAM1 family non-canonical purine NTP pyrophosphatase"/>
    <property type="match status" value="1"/>
</dbReference>
<evidence type="ECO:0000256" key="8">
    <source>
        <dbReference type="RuleBase" id="RU003781"/>
    </source>
</evidence>
<keyword evidence="4 7" id="KW-0378">Hydrolase</keyword>
<dbReference type="PANTHER" id="PTHR11067">
    <property type="entry name" value="INOSINE TRIPHOSPHATE PYROPHOSPHATASE/HAM1 PROTEIN"/>
    <property type="match status" value="1"/>
</dbReference>
<dbReference type="GO" id="GO:0036220">
    <property type="term" value="F:ITP diphosphatase activity"/>
    <property type="evidence" value="ECO:0007669"/>
    <property type="project" value="UniProtKB-UniRule"/>
</dbReference>
<evidence type="ECO:0000313" key="10">
    <source>
        <dbReference type="Proteomes" id="UP000585802"/>
    </source>
</evidence>
<dbReference type="GO" id="GO:0046872">
    <property type="term" value="F:metal ion binding"/>
    <property type="evidence" value="ECO:0007669"/>
    <property type="project" value="UniProtKB-KW"/>
</dbReference>
<reference evidence="10" key="1">
    <citation type="journal article" date="2019" name="bioRxiv">
        <title>Genome diversification in globally distributed novel marine Proteobacteria is linked to environmental adaptation.</title>
        <authorList>
            <person name="Zhou Z."/>
            <person name="Tran P.Q."/>
            <person name="Kieft K."/>
            <person name="Anantharaman K."/>
        </authorList>
    </citation>
    <scope>NUCLEOTIDE SEQUENCE [LARGE SCALE GENOMIC DNA]</scope>
</reference>
<organism evidence="9 10">
    <name type="scientific">Marine Group III euryarchaeote</name>
    <dbReference type="NCBI Taxonomy" id="2173149"/>
    <lineage>
        <taxon>Archaea</taxon>
        <taxon>Methanobacteriati</taxon>
        <taxon>Thermoplasmatota</taxon>
        <taxon>Thermoplasmata</taxon>
        <taxon>Candidatus Thermoprofundales</taxon>
    </lineage>
</organism>
<dbReference type="SUPFAM" id="SSF52972">
    <property type="entry name" value="ITPase-like"/>
    <property type="match status" value="1"/>
</dbReference>
<comment type="subunit">
    <text evidence="7">Homodimer.</text>
</comment>
<feature type="active site" description="Proton acceptor" evidence="7">
    <location>
        <position position="130"/>
    </location>
</feature>
<dbReference type="EC" id="3.6.1.66" evidence="7"/>
<keyword evidence="2 7" id="KW-0479">Metal-binding</keyword>
<keyword evidence="5 7" id="KW-0460">Magnesium</keyword>
<evidence type="ECO:0000256" key="3">
    <source>
        <dbReference type="ARBA" id="ARBA00022741"/>
    </source>
</evidence>
<dbReference type="CDD" id="cd00515">
    <property type="entry name" value="HAM1"/>
    <property type="match status" value="1"/>
</dbReference>
<dbReference type="Proteomes" id="UP000585802">
    <property type="component" value="Unassembled WGS sequence"/>
</dbReference>
<dbReference type="GO" id="GO:0017111">
    <property type="term" value="F:ribonucleoside triphosphate phosphatase activity"/>
    <property type="evidence" value="ECO:0007669"/>
    <property type="project" value="InterPro"/>
</dbReference>
<keyword evidence="3 7" id="KW-0547">Nucleotide-binding</keyword>
<dbReference type="Pfam" id="PF01725">
    <property type="entry name" value="Ham1p_like"/>
    <property type="match status" value="1"/>
</dbReference>
<feature type="binding site" evidence="7">
    <location>
        <position position="101"/>
    </location>
    <ligand>
        <name>Mg(2+)</name>
        <dbReference type="ChEBI" id="CHEBI:18420"/>
    </ligand>
</feature>
<comment type="caution">
    <text evidence="9">The sequence shown here is derived from an EMBL/GenBank/DDBJ whole genome shotgun (WGS) entry which is preliminary data.</text>
</comment>
<feature type="binding site" evidence="7">
    <location>
        <begin position="72"/>
        <end position="77"/>
    </location>
    <ligand>
        <name>substrate</name>
    </ligand>
</feature>
<dbReference type="Gene3D" id="3.90.950.10">
    <property type="match status" value="1"/>
</dbReference>
<evidence type="ECO:0000256" key="1">
    <source>
        <dbReference type="ARBA" id="ARBA00008023"/>
    </source>
</evidence>
<sequence>MNTSIESFDLHHHDGEFPIYYNEIITKDNSSYQITTGVDESQSVKNNEDIKKAIAGELEFSKPEITELTVVTTNKGKIGEFGQSLEKTNFFPVQNSIDYPEIQTSTLEEVVDFGLDWLKDKVEPPFVIDDAGAFIESLENFPGVYSRYVYDTIGIEGVLKQMNNIEDRKATFRCVLGLMLKDGSKHKFAGECTGHIIDEMRGSGGFGYDPIFVPEGHEKTFAELSLEEKNSISHRGRAMEKLVNFLSNMEI</sequence>
<dbReference type="HAMAP" id="MF_01405">
    <property type="entry name" value="Non_canon_purine_NTPase"/>
    <property type="match status" value="1"/>
</dbReference>
<dbReference type="InterPro" id="IPR002637">
    <property type="entry name" value="RdgB/HAM1"/>
</dbReference>
<dbReference type="NCBIfam" id="NF011396">
    <property type="entry name" value="PRK14821.1"/>
    <property type="match status" value="1"/>
</dbReference>
<dbReference type="GO" id="GO:0036222">
    <property type="term" value="F:XTP diphosphatase activity"/>
    <property type="evidence" value="ECO:0007669"/>
    <property type="project" value="UniProtKB-UniRule"/>
</dbReference>
<comment type="catalytic activity">
    <reaction evidence="7">
        <text>dITP + H2O = dIMP + diphosphate + H(+)</text>
        <dbReference type="Rhea" id="RHEA:28342"/>
        <dbReference type="ChEBI" id="CHEBI:15377"/>
        <dbReference type="ChEBI" id="CHEBI:15378"/>
        <dbReference type="ChEBI" id="CHEBI:33019"/>
        <dbReference type="ChEBI" id="CHEBI:61194"/>
        <dbReference type="ChEBI" id="CHEBI:61382"/>
        <dbReference type="EC" id="3.6.1.66"/>
    </reaction>
</comment>
<dbReference type="GO" id="GO:0009117">
    <property type="term" value="P:nucleotide metabolic process"/>
    <property type="evidence" value="ECO:0007669"/>
    <property type="project" value="UniProtKB-KW"/>
</dbReference>
<evidence type="ECO:0000256" key="6">
    <source>
        <dbReference type="ARBA" id="ARBA00023080"/>
    </source>
</evidence>
<gene>
    <name evidence="9" type="ORF">EYQ70_03690</name>
</gene>
<feature type="binding site" evidence="7">
    <location>
        <begin position="206"/>
        <end position="209"/>
    </location>
    <ligand>
        <name>substrate</name>
    </ligand>
</feature>
<dbReference type="GO" id="GO:0005737">
    <property type="term" value="C:cytoplasm"/>
    <property type="evidence" value="ECO:0007669"/>
    <property type="project" value="TreeGrafter"/>
</dbReference>
<comment type="catalytic activity">
    <reaction evidence="7">
        <text>XTP + H2O = XMP + diphosphate + H(+)</text>
        <dbReference type="Rhea" id="RHEA:28610"/>
        <dbReference type="ChEBI" id="CHEBI:15377"/>
        <dbReference type="ChEBI" id="CHEBI:15378"/>
        <dbReference type="ChEBI" id="CHEBI:33019"/>
        <dbReference type="ChEBI" id="CHEBI:57464"/>
        <dbReference type="ChEBI" id="CHEBI:61314"/>
        <dbReference type="EC" id="3.6.1.66"/>
    </reaction>
</comment>
<dbReference type="PANTHER" id="PTHR11067:SF9">
    <property type="entry name" value="INOSINE TRIPHOSPHATE PYROPHOSPHATASE"/>
    <property type="match status" value="1"/>
</dbReference>
<protein>
    <recommendedName>
        <fullName evidence="7">dITP/XTP pyrophosphatase</fullName>
        <ecNumber evidence="7">3.6.1.66</ecNumber>
    </recommendedName>
    <alternativeName>
        <fullName evidence="7">Non-canonical purine NTP pyrophosphatase</fullName>
    </alternativeName>
    <alternativeName>
        <fullName evidence="7">Non-standard purine NTP pyrophosphatase</fullName>
    </alternativeName>
    <alternativeName>
        <fullName evidence="7">Nucleoside-triphosphate diphosphatase</fullName>
    </alternativeName>
    <alternativeName>
        <fullName evidence="7">Nucleoside-triphosphate pyrophosphatase</fullName>
        <shortName evidence="7">NTPase</shortName>
    </alternativeName>
</protein>
<dbReference type="GO" id="GO:0035870">
    <property type="term" value="F:dITP diphosphatase activity"/>
    <property type="evidence" value="ECO:0007669"/>
    <property type="project" value="UniProtKB-UniRule"/>
</dbReference>
<accession>A0A7J4GSI5</accession>
<evidence type="ECO:0000256" key="4">
    <source>
        <dbReference type="ARBA" id="ARBA00022801"/>
    </source>
</evidence>
<keyword evidence="6 7" id="KW-0546">Nucleotide metabolism</keyword>
<comment type="cofactor">
    <cofactor evidence="7">
        <name>Mg(2+)</name>
        <dbReference type="ChEBI" id="CHEBI:18420"/>
    </cofactor>
    <text evidence="7">Binds 1 Mg(2+) ion per subunit.</text>
</comment>
<name>A0A7J4GSI5_9ARCH</name>
<feature type="binding site" evidence="7">
    <location>
        <position position="131"/>
    </location>
    <ligand>
        <name>substrate</name>
    </ligand>
</feature>
<feature type="binding site" evidence="7">
    <location>
        <position position="130"/>
    </location>
    <ligand>
        <name>Mg(2+)</name>
        <dbReference type="ChEBI" id="CHEBI:18420"/>
    </ligand>
</feature>
<dbReference type="EMBL" id="DUCX01000063">
    <property type="protein sequence ID" value="HIF37488.1"/>
    <property type="molecule type" value="Genomic_DNA"/>
</dbReference>
<dbReference type="InterPro" id="IPR020922">
    <property type="entry name" value="dITP/XTP_pyrophosphatase"/>
</dbReference>
<evidence type="ECO:0000256" key="5">
    <source>
        <dbReference type="ARBA" id="ARBA00022842"/>
    </source>
</evidence>
<dbReference type="GO" id="GO:0009146">
    <property type="term" value="P:purine nucleoside triphosphate catabolic process"/>
    <property type="evidence" value="ECO:0007669"/>
    <property type="project" value="UniProtKB-UniRule"/>
</dbReference>
<dbReference type="GO" id="GO:0000166">
    <property type="term" value="F:nucleotide binding"/>
    <property type="evidence" value="ECO:0007669"/>
    <property type="project" value="UniProtKB-KW"/>
</dbReference>
<evidence type="ECO:0000256" key="7">
    <source>
        <dbReference type="HAMAP-Rule" id="MF_01405"/>
    </source>
</evidence>
<feature type="binding site" evidence="7">
    <location>
        <begin position="234"/>
        <end position="235"/>
    </location>
    <ligand>
        <name>substrate</name>
    </ligand>
</feature>
<comment type="function">
    <text evidence="7">Pyrophosphatase that catalyzes the hydrolysis of nucleoside triphosphates to their monophosphate derivatives, with a high preference for the non-canonical purine nucleotides XTP (xanthosine triphosphate), dITP (deoxyinosine triphosphate) and ITP. Seems to function as a house-cleaning enzyme that removes non-canonical purine nucleotides from the nucleotide pool, thus preventing their incorporation into DNA/RNA and avoiding chromosomal lesions.</text>
</comment>